<dbReference type="AlphaFoldDB" id="A0A1G2FZY4"/>
<evidence type="ECO:0000313" key="2">
    <source>
        <dbReference type="EMBL" id="OGZ43131.1"/>
    </source>
</evidence>
<dbReference type="EMBL" id="MHNI01000011">
    <property type="protein sequence ID" value="OGZ43131.1"/>
    <property type="molecule type" value="Genomic_DNA"/>
</dbReference>
<sequence>MKTAAFHILRVGIAITFIWIGVLILREPEVWGLGYIQPWALNLMRLPVKDAMIFTAILDIVVGFLLLVDVGTWAASLAASFHLMVVLVVSGINEITVRDIGLLAAAVSLFVCTVPSTVVTFVFRKNPETRQ</sequence>
<dbReference type="GO" id="GO:0016020">
    <property type="term" value="C:membrane"/>
    <property type="evidence" value="ECO:0007669"/>
    <property type="project" value="UniProtKB-SubCell"/>
</dbReference>
<name>A0A1G2FZY4_9BACT</name>
<dbReference type="Proteomes" id="UP000176700">
    <property type="component" value="Unassembled WGS sequence"/>
</dbReference>
<evidence type="ECO:0000256" key="1">
    <source>
        <dbReference type="SAM" id="Phobius"/>
    </source>
</evidence>
<protein>
    <recommendedName>
        <fullName evidence="4">DoxX family protein</fullName>
    </recommendedName>
</protein>
<proteinExistence type="predicted"/>
<comment type="caution">
    <text evidence="2">The sequence shown here is derived from an EMBL/GenBank/DDBJ whole genome shotgun (WGS) entry which is preliminary data.</text>
</comment>
<evidence type="ECO:0000313" key="3">
    <source>
        <dbReference type="Proteomes" id="UP000176700"/>
    </source>
</evidence>
<keyword evidence="1" id="KW-0472">Membrane</keyword>
<organism evidence="2 3">
    <name type="scientific">Candidatus Ryanbacteria bacterium RIFCSPHIGHO2_01_45_13</name>
    <dbReference type="NCBI Taxonomy" id="1802112"/>
    <lineage>
        <taxon>Bacteria</taxon>
        <taxon>Candidatus Ryaniibacteriota</taxon>
    </lineage>
</organism>
<feature type="transmembrane region" description="Helical" evidence="1">
    <location>
        <begin position="100"/>
        <end position="123"/>
    </location>
</feature>
<feature type="transmembrane region" description="Helical" evidence="1">
    <location>
        <begin position="6"/>
        <end position="25"/>
    </location>
</feature>
<keyword evidence="1" id="KW-1133">Transmembrane helix</keyword>
<feature type="transmembrane region" description="Helical" evidence="1">
    <location>
        <begin position="73"/>
        <end position="93"/>
    </location>
</feature>
<gene>
    <name evidence="2" type="ORF">A2W41_00350</name>
</gene>
<keyword evidence="1" id="KW-0812">Transmembrane</keyword>
<reference evidence="2 3" key="1">
    <citation type="journal article" date="2016" name="Nat. Commun.">
        <title>Thousands of microbial genomes shed light on interconnected biogeochemical processes in an aquifer system.</title>
        <authorList>
            <person name="Anantharaman K."/>
            <person name="Brown C.T."/>
            <person name="Hug L.A."/>
            <person name="Sharon I."/>
            <person name="Castelle C.J."/>
            <person name="Probst A.J."/>
            <person name="Thomas B.C."/>
            <person name="Singh A."/>
            <person name="Wilkins M.J."/>
            <person name="Karaoz U."/>
            <person name="Brodie E.L."/>
            <person name="Williams K.H."/>
            <person name="Hubbard S.S."/>
            <person name="Banfield J.F."/>
        </authorList>
    </citation>
    <scope>NUCLEOTIDE SEQUENCE [LARGE SCALE GENOMIC DNA]</scope>
</reference>
<feature type="transmembrane region" description="Helical" evidence="1">
    <location>
        <begin position="46"/>
        <end position="67"/>
    </location>
</feature>
<evidence type="ECO:0008006" key="4">
    <source>
        <dbReference type="Google" id="ProtNLM"/>
    </source>
</evidence>
<accession>A0A1G2FZY4</accession>